<feature type="transmembrane region" description="Helical" evidence="5">
    <location>
        <begin position="54"/>
        <end position="78"/>
    </location>
</feature>
<dbReference type="PANTHER" id="PTHR11814">
    <property type="entry name" value="SULFATE TRANSPORTER"/>
    <property type="match status" value="1"/>
</dbReference>
<proteinExistence type="predicted"/>
<dbReference type="WBParaSite" id="ALUE_0000019801-mRNA-1">
    <property type="protein sequence ID" value="ALUE_0000019801-mRNA-1"/>
    <property type="gene ID" value="ALUE_0000019801"/>
</dbReference>
<keyword evidence="7" id="KW-1185">Reference proteome</keyword>
<dbReference type="InterPro" id="IPR011547">
    <property type="entry name" value="SLC26A/SulP_dom"/>
</dbReference>
<dbReference type="AlphaFoldDB" id="A0A0M3HFA3"/>
<dbReference type="PROSITE" id="PS01130">
    <property type="entry name" value="SLC26A"/>
    <property type="match status" value="1"/>
</dbReference>
<dbReference type="GO" id="GO:0008271">
    <property type="term" value="F:secondary active sulfate transmembrane transporter activity"/>
    <property type="evidence" value="ECO:0007669"/>
    <property type="project" value="InterPro"/>
</dbReference>
<evidence type="ECO:0000256" key="2">
    <source>
        <dbReference type="ARBA" id="ARBA00022692"/>
    </source>
</evidence>
<evidence type="ECO:0000259" key="6">
    <source>
        <dbReference type="Pfam" id="PF00916"/>
    </source>
</evidence>
<feature type="domain" description="SLC26A/SulP transporter" evidence="6">
    <location>
        <begin position="54"/>
        <end position="259"/>
    </location>
</feature>
<sequence>MTTSGSFRLRRTDTLQKALRSIKHRFTRRSLTSAIVRFIPIIEWLPRYNWQRSFFGDLSGGLTMAVFAVPQGIAHAAITLVDPVYGLYTAIFPSFLYIFFGTSKHNSLEVITEEWTNGYRPVKPIHIATTIVFLSGIMQILMGIFKLECLTCYFSEQVMSGFVVGGCVHVFFAQIGDILGVCLQRRAGPGYLYYRVQDLFAQLHETKASTVAVSVSSMAFLVFGKEVLAPWLSKVFLFPVPYELILVSGSLTIPLVTNFLHRLFIVLNVPG</sequence>
<dbReference type="Proteomes" id="UP000036681">
    <property type="component" value="Unplaced"/>
</dbReference>
<dbReference type="InterPro" id="IPR018045">
    <property type="entry name" value="S04_transporter_CS"/>
</dbReference>
<accession>A0A0M3HFA3</accession>
<feature type="transmembrane region" description="Helical" evidence="5">
    <location>
        <begin position="244"/>
        <end position="265"/>
    </location>
</feature>
<feature type="transmembrane region" description="Helical" evidence="5">
    <location>
        <begin position="157"/>
        <end position="183"/>
    </location>
</feature>
<protein>
    <submittedName>
        <fullName evidence="8">Sulfate_transp domain-containing protein</fullName>
    </submittedName>
</protein>
<evidence type="ECO:0000256" key="4">
    <source>
        <dbReference type="ARBA" id="ARBA00023136"/>
    </source>
</evidence>
<organism evidence="7 8">
    <name type="scientific">Ascaris lumbricoides</name>
    <name type="common">Giant roundworm</name>
    <dbReference type="NCBI Taxonomy" id="6252"/>
    <lineage>
        <taxon>Eukaryota</taxon>
        <taxon>Metazoa</taxon>
        <taxon>Ecdysozoa</taxon>
        <taxon>Nematoda</taxon>
        <taxon>Chromadorea</taxon>
        <taxon>Rhabditida</taxon>
        <taxon>Spirurina</taxon>
        <taxon>Ascaridomorpha</taxon>
        <taxon>Ascaridoidea</taxon>
        <taxon>Ascarididae</taxon>
        <taxon>Ascaris</taxon>
    </lineage>
</organism>
<keyword evidence="4 5" id="KW-0472">Membrane</keyword>
<evidence type="ECO:0000313" key="8">
    <source>
        <dbReference type="WBParaSite" id="ALUE_0000019801-mRNA-1"/>
    </source>
</evidence>
<feature type="transmembrane region" description="Helical" evidence="5">
    <location>
        <begin position="124"/>
        <end position="145"/>
    </location>
</feature>
<name>A0A0M3HFA3_ASCLU</name>
<reference evidence="8" key="1">
    <citation type="submission" date="2017-02" db="UniProtKB">
        <authorList>
            <consortium name="WormBaseParasite"/>
        </authorList>
    </citation>
    <scope>IDENTIFICATION</scope>
</reference>
<evidence type="ECO:0000256" key="1">
    <source>
        <dbReference type="ARBA" id="ARBA00004141"/>
    </source>
</evidence>
<dbReference type="GO" id="GO:0016020">
    <property type="term" value="C:membrane"/>
    <property type="evidence" value="ECO:0007669"/>
    <property type="project" value="UniProtKB-SubCell"/>
</dbReference>
<keyword evidence="2 5" id="KW-0812">Transmembrane</keyword>
<evidence type="ECO:0000256" key="3">
    <source>
        <dbReference type="ARBA" id="ARBA00022989"/>
    </source>
</evidence>
<evidence type="ECO:0000256" key="5">
    <source>
        <dbReference type="SAM" id="Phobius"/>
    </source>
</evidence>
<feature type="transmembrane region" description="Helical" evidence="5">
    <location>
        <begin position="84"/>
        <end position="103"/>
    </location>
</feature>
<dbReference type="InterPro" id="IPR001902">
    <property type="entry name" value="SLC26A/SulP_fam"/>
</dbReference>
<comment type="subcellular location">
    <subcellularLocation>
        <location evidence="1">Membrane</location>
        <topology evidence="1">Multi-pass membrane protein</topology>
    </subcellularLocation>
</comment>
<dbReference type="Pfam" id="PF00916">
    <property type="entry name" value="Sulfate_transp"/>
    <property type="match status" value="1"/>
</dbReference>
<keyword evidence="3 5" id="KW-1133">Transmembrane helix</keyword>
<evidence type="ECO:0000313" key="7">
    <source>
        <dbReference type="Proteomes" id="UP000036681"/>
    </source>
</evidence>